<evidence type="ECO:0000313" key="1">
    <source>
        <dbReference type="EMBL" id="TDQ27627.1"/>
    </source>
</evidence>
<name>A0A4R6TD67_9FLAO</name>
<organism evidence="1 2">
    <name type="scientific">Tenacibaculum caenipelagi</name>
    <dbReference type="NCBI Taxonomy" id="1325435"/>
    <lineage>
        <taxon>Bacteria</taxon>
        <taxon>Pseudomonadati</taxon>
        <taxon>Bacteroidota</taxon>
        <taxon>Flavobacteriia</taxon>
        <taxon>Flavobacteriales</taxon>
        <taxon>Flavobacteriaceae</taxon>
        <taxon>Tenacibaculum</taxon>
    </lineage>
</organism>
<dbReference type="AlphaFoldDB" id="A0A4R6TD67"/>
<sequence length="184" mass="21318">MVYRTLKIPVVVFFEILETNNFQLLSDEGLSENELKDIWNQLYEKYSELSEEPGNNQLNIKKKLEYLISKYKAVVIAIDCLKSGYDNDLVSFLKSEGYVVSKDNYDEDLETIKEEANDLLVRANTFSSQLPKETKEKFNIYDILSSYSIILGYDLDHESVSVFKFLSLKKQVKNKIKLLESNNG</sequence>
<dbReference type="Proteomes" id="UP000295390">
    <property type="component" value="Unassembled WGS sequence"/>
</dbReference>
<accession>A0A4R6TD67</accession>
<proteinExistence type="predicted"/>
<gene>
    <name evidence="1" type="ORF">DFQ07_1478</name>
</gene>
<comment type="caution">
    <text evidence="1">The sequence shown here is derived from an EMBL/GenBank/DDBJ whole genome shotgun (WGS) entry which is preliminary data.</text>
</comment>
<evidence type="ECO:0000313" key="2">
    <source>
        <dbReference type="Proteomes" id="UP000295390"/>
    </source>
</evidence>
<protein>
    <submittedName>
        <fullName evidence="1">Uncharacterized protein</fullName>
    </submittedName>
</protein>
<dbReference type="EMBL" id="SNYH01000003">
    <property type="protein sequence ID" value="TDQ27627.1"/>
    <property type="molecule type" value="Genomic_DNA"/>
</dbReference>
<reference evidence="1 2" key="1">
    <citation type="submission" date="2019-03" db="EMBL/GenBank/DDBJ databases">
        <title>Genomic Encyclopedia of Type Strains, Phase III (KMG-III): the genomes of soil and plant-associated and newly described type strains.</title>
        <authorList>
            <person name="Whitman W."/>
        </authorList>
    </citation>
    <scope>NUCLEOTIDE SEQUENCE [LARGE SCALE GENOMIC DNA]</scope>
    <source>
        <strain evidence="1 2">CECT 8283</strain>
    </source>
</reference>
<keyword evidence="2" id="KW-1185">Reference proteome</keyword>